<feature type="transmembrane region" description="Helical" evidence="8">
    <location>
        <begin position="34"/>
        <end position="57"/>
    </location>
</feature>
<evidence type="ECO:0000256" key="1">
    <source>
        <dbReference type="ARBA" id="ARBA00004141"/>
    </source>
</evidence>
<evidence type="ECO:0000256" key="3">
    <source>
        <dbReference type="ARBA" id="ARBA00010858"/>
    </source>
</evidence>
<feature type="transmembrane region" description="Helical" evidence="8">
    <location>
        <begin position="5"/>
        <end position="28"/>
    </location>
</feature>
<evidence type="ECO:0000256" key="5">
    <source>
        <dbReference type="ARBA" id="ARBA00022692"/>
    </source>
</evidence>
<protein>
    <recommendedName>
        <fullName evidence="11">Oleosin</fullName>
    </recommendedName>
</protein>
<sequence>MGGPLFGLMGFIFLANSIFLLPTSPLLITFSPVLFGVASVLGFELAGFGAAAASAFVRMDNFTWAFKSFNEILGLVYDVGRGPSSLMDSCEAVKERGKDWAGYLQMNPQENLHNRG</sequence>
<evidence type="ECO:0000313" key="10">
    <source>
        <dbReference type="Proteomes" id="UP001630127"/>
    </source>
</evidence>
<keyword evidence="6 8" id="KW-1133">Transmembrane helix</keyword>
<evidence type="ECO:0000256" key="6">
    <source>
        <dbReference type="ARBA" id="ARBA00022989"/>
    </source>
</evidence>
<evidence type="ECO:0000256" key="2">
    <source>
        <dbReference type="ARBA" id="ARBA00004502"/>
    </source>
</evidence>
<reference evidence="9 10" key="1">
    <citation type="submission" date="2024-11" db="EMBL/GenBank/DDBJ databases">
        <title>A near-complete genome assembly of Cinchona calisaya.</title>
        <authorList>
            <person name="Lian D.C."/>
            <person name="Zhao X.W."/>
            <person name="Wei L."/>
        </authorList>
    </citation>
    <scope>NUCLEOTIDE SEQUENCE [LARGE SCALE GENOMIC DNA]</scope>
    <source>
        <tissue evidence="9">Nenye</tissue>
    </source>
</reference>
<dbReference type="EMBL" id="JBJUIK010000015">
    <property type="protein sequence ID" value="KAL3503677.1"/>
    <property type="molecule type" value="Genomic_DNA"/>
</dbReference>
<dbReference type="GO" id="GO:0005811">
    <property type="term" value="C:lipid droplet"/>
    <property type="evidence" value="ECO:0007669"/>
    <property type="project" value="UniProtKB-SubCell"/>
</dbReference>
<gene>
    <name evidence="9" type="ORF">ACH5RR_038126</name>
</gene>
<dbReference type="GO" id="GO:0016020">
    <property type="term" value="C:membrane"/>
    <property type="evidence" value="ECO:0007669"/>
    <property type="project" value="UniProtKB-SubCell"/>
</dbReference>
<organism evidence="9 10">
    <name type="scientific">Cinchona calisaya</name>
    <dbReference type="NCBI Taxonomy" id="153742"/>
    <lineage>
        <taxon>Eukaryota</taxon>
        <taxon>Viridiplantae</taxon>
        <taxon>Streptophyta</taxon>
        <taxon>Embryophyta</taxon>
        <taxon>Tracheophyta</taxon>
        <taxon>Spermatophyta</taxon>
        <taxon>Magnoliopsida</taxon>
        <taxon>eudicotyledons</taxon>
        <taxon>Gunneridae</taxon>
        <taxon>Pentapetalae</taxon>
        <taxon>asterids</taxon>
        <taxon>lamiids</taxon>
        <taxon>Gentianales</taxon>
        <taxon>Rubiaceae</taxon>
        <taxon>Cinchonoideae</taxon>
        <taxon>Cinchoneae</taxon>
        <taxon>Cinchona</taxon>
    </lineage>
</organism>
<dbReference type="InterPro" id="IPR000136">
    <property type="entry name" value="Oleosin"/>
</dbReference>
<keyword evidence="7 8" id="KW-0472">Membrane</keyword>
<keyword evidence="4" id="KW-0551">Lipid droplet</keyword>
<dbReference type="GO" id="GO:0009791">
    <property type="term" value="P:post-embryonic development"/>
    <property type="evidence" value="ECO:0007669"/>
    <property type="project" value="UniProtKB-ARBA"/>
</dbReference>
<comment type="similarity">
    <text evidence="3">Belongs to the oleosin family.</text>
</comment>
<proteinExistence type="inferred from homology"/>
<dbReference type="GO" id="GO:0048608">
    <property type="term" value="P:reproductive structure development"/>
    <property type="evidence" value="ECO:0007669"/>
    <property type="project" value="UniProtKB-ARBA"/>
</dbReference>
<keyword evidence="10" id="KW-1185">Reference proteome</keyword>
<dbReference type="Proteomes" id="UP001630127">
    <property type="component" value="Unassembled WGS sequence"/>
</dbReference>
<comment type="caution">
    <text evidence="9">The sequence shown here is derived from an EMBL/GenBank/DDBJ whole genome shotgun (WGS) entry which is preliminary data.</text>
</comment>
<comment type="subcellular location">
    <subcellularLocation>
        <location evidence="2">Lipid droplet</location>
    </subcellularLocation>
    <subcellularLocation>
        <location evidence="1">Membrane</location>
        <topology evidence="1">Multi-pass membrane protein</topology>
    </subcellularLocation>
</comment>
<evidence type="ECO:0000256" key="8">
    <source>
        <dbReference type="SAM" id="Phobius"/>
    </source>
</evidence>
<dbReference type="PANTHER" id="PTHR33203:SF37">
    <property type="entry name" value="GLYCINE-RICH PROTEIN _ OLEOSIN"/>
    <property type="match status" value="1"/>
</dbReference>
<evidence type="ECO:0000313" key="9">
    <source>
        <dbReference type="EMBL" id="KAL3503677.1"/>
    </source>
</evidence>
<evidence type="ECO:0000256" key="4">
    <source>
        <dbReference type="ARBA" id="ARBA00022677"/>
    </source>
</evidence>
<keyword evidence="5 8" id="KW-0812">Transmembrane</keyword>
<dbReference type="AlphaFoldDB" id="A0ABD2YB71"/>
<evidence type="ECO:0000256" key="7">
    <source>
        <dbReference type="ARBA" id="ARBA00023136"/>
    </source>
</evidence>
<dbReference type="PANTHER" id="PTHR33203">
    <property type="entry name" value="OLEOSIN"/>
    <property type="match status" value="1"/>
</dbReference>
<evidence type="ECO:0008006" key="11">
    <source>
        <dbReference type="Google" id="ProtNLM"/>
    </source>
</evidence>
<accession>A0ABD2YB71</accession>
<dbReference type="Pfam" id="PF01277">
    <property type="entry name" value="Oleosin"/>
    <property type="match status" value="1"/>
</dbReference>
<name>A0ABD2YB71_9GENT</name>